<accession>A0A4R6V4F3</accession>
<dbReference type="RefSeq" id="WP_133739707.1">
    <property type="nucleotide sequence ID" value="NZ_SNYN01000001.1"/>
</dbReference>
<keyword evidence="1" id="KW-0472">Membrane</keyword>
<reference evidence="2 3" key="1">
    <citation type="submission" date="2019-03" db="EMBL/GenBank/DDBJ databases">
        <title>Genomic Encyclopedia of Type Strains, Phase IV (KMG-IV): sequencing the most valuable type-strain genomes for metagenomic binning, comparative biology and taxonomic classification.</title>
        <authorList>
            <person name="Goeker M."/>
        </authorList>
    </citation>
    <scope>NUCLEOTIDE SEQUENCE [LARGE SCALE GENOMIC DNA]</scope>
    <source>
        <strain evidence="2 3">DSM 46770</strain>
    </source>
</reference>
<name>A0A4R6V4F3_9ACTN</name>
<protein>
    <submittedName>
        <fullName evidence="2">Uncharacterized protein DUF2530</fullName>
    </submittedName>
</protein>
<gene>
    <name evidence="2" type="ORF">EV190_101467</name>
</gene>
<dbReference type="InterPro" id="IPR019681">
    <property type="entry name" value="DUF2530"/>
</dbReference>
<evidence type="ECO:0000256" key="1">
    <source>
        <dbReference type="SAM" id="Phobius"/>
    </source>
</evidence>
<evidence type="ECO:0000313" key="3">
    <source>
        <dbReference type="Proteomes" id="UP000295281"/>
    </source>
</evidence>
<dbReference type="Pfam" id="PF10745">
    <property type="entry name" value="DUF2530"/>
    <property type="match status" value="1"/>
</dbReference>
<keyword evidence="1" id="KW-0812">Transmembrane</keyword>
<keyword evidence="3" id="KW-1185">Reference proteome</keyword>
<proteinExistence type="predicted"/>
<comment type="caution">
    <text evidence="2">The sequence shown here is derived from an EMBL/GenBank/DDBJ whole genome shotgun (WGS) entry which is preliminary data.</text>
</comment>
<organism evidence="2 3">
    <name type="scientific">Actinorugispora endophytica</name>
    <dbReference type="NCBI Taxonomy" id="1605990"/>
    <lineage>
        <taxon>Bacteria</taxon>
        <taxon>Bacillati</taxon>
        <taxon>Actinomycetota</taxon>
        <taxon>Actinomycetes</taxon>
        <taxon>Streptosporangiales</taxon>
        <taxon>Nocardiopsidaceae</taxon>
        <taxon>Actinorugispora</taxon>
    </lineage>
</organism>
<dbReference type="AlphaFoldDB" id="A0A4R6V4F3"/>
<dbReference type="OrthoDB" id="3541062at2"/>
<keyword evidence="1" id="KW-1133">Transmembrane helix</keyword>
<evidence type="ECO:0000313" key="2">
    <source>
        <dbReference type="EMBL" id="TDQ55144.1"/>
    </source>
</evidence>
<feature type="transmembrane region" description="Helical" evidence="1">
    <location>
        <begin position="16"/>
        <end position="35"/>
    </location>
</feature>
<dbReference type="Proteomes" id="UP000295281">
    <property type="component" value="Unassembled WGS sequence"/>
</dbReference>
<dbReference type="EMBL" id="SNYN01000001">
    <property type="protein sequence ID" value="TDQ55144.1"/>
    <property type="molecule type" value="Genomic_DNA"/>
</dbReference>
<feature type="transmembrane region" description="Helical" evidence="1">
    <location>
        <begin position="47"/>
        <end position="70"/>
    </location>
</feature>
<sequence>MRRPRRPDPEVHETDYRVPTAVGSVAWAVALVVLLARGDDLAAAERWWIWVCVTGIGLGVFAFFYIPWLLRRRSEADGRNRSA</sequence>